<dbReference type="AlphaFoldDB" id="A0A060HUM0"/>
<dbReference type="RefSeq" id="WP_075055743.1">
    <property type="nucleotide sequence ID" value="NZ_CP007536.1"/>
</dbReference>
<proteinExistence type="predicted"/>
<accession>A0A060HUM0</accession>
<evidence type="ECO:0000256" key="2">
    <source>
        <dbReference type="SAM" id="Phobius"/>
    </source>
</evidence>
<name>A0A060HUM0_9ARCH</name>
<dbReference type="STRING" id="926571.NVIE_028570"/>
<keyword evidence="2" id="KW-1133">Transmembrane helix</keyword>
<dbReference type="KEGG" id="nvn:NVIE_028570"/>
<feature type="compositionally biased region" description="Basic and acidic residues" evidence="1">
    <location>
        <begin position="589"/>
        <end position="599"/>
    </location>
</feature>
<dbReference type="OrthoDB" id="11801at2157"/>
<keyword evidence="4" id="KW-1185">Reference proteome</keyword>
<keyword evidence="2" id="KW-0472">Membrane</keyword>
<feature type="region of interest" description="Disordered" evidence="1">
    <location>
        <begin position="565"/>
        <end position="599"/>
    </location>
</feature>
<evidence type="ECO:0008006" key="5">
    <source>
        <dbReference type="Google" id="ProtNLM"/>
    </source>
</evidence>
<evidence type="ECO:0000256" key="1">
    <source>
        <dbReference type="SAM" id="MobiDB-lite"/>
    </source>
</evidence>
<evidence type="ECO:0000313" key="3">
    <source>
        <dbReference type="EMBL" id="AIC17131.1"/>
    </source>
</evidence>
<organism evidence="3 4">
    <name type="scientific">Nitrososphaera viennensis EN76</name>
    <dbReference type="NCBI Taxonomy" id="926571"/>
    <lineage>
        <taxon>Archaea</taxon>
        <taxon>Nitrososphaerota</taxon>
        <taxon>Nitrososphaeria</taxon>
        <taxon>Nitrososphaerales</taxon>
        <taxon>Nitrososphaeraceae</taxon>
        <taxon>Nitrososphaera</taxon>
    </lineage>
</organism>
<keyword evidence="2" id="KW-0812">Transmembrane</keyword>
<gene>
    <name evidence="3" type="ORF">NVIE_028570</name>
</gene>
<dbReference type="EMBL" id="CP007536">
    <property type="protein sequence ID" value="AIC17131.1"/>
    <property type="molecule type" value="Genomic_DNA"/>
</dbReference>
<dbReference type="Proteomes" id="UP000027093">
    <property type="component" value="Chromosome"/>
</dbReference>
<dbReference type="PANTHER" id="PTHR35902:SF3">
    <property type="entry name" value="NPCBM-ASSOCIATED, NEW3 DOMAIN OF ALPHA-GALACTOSIDASE"/>
    <property type="match status" value="1"/>
</dbReference>
<reference evidence="3 4" key="1">
    <citation type="journal article" date="2014" name="Int. J. Syst. Evol. Microbiol.">
        <title>Nitrososphaera viennensis gen. nov., sp. nov., an aerobic and mesophilic, ammonia-oxidizing archaeon from soil and a member of the archaeal phylum Thaumarchaeota.</title>
        <authorList>
            <person name="Stieglmeier M."/>
            <person name="Klingl A."/>
            <person name="Alves R.J."/>
            <person name="Rittmann S.K."/>
            <person name="Melcher M."/>
            <person name="Leisch N."/>
            <person name="Schleper C."/>
        </authorList>
    </citation>
    <scope>NUCLEOTIDE SEQUENCE [LARGE SCALE GENOMIC DNA]</scope>
    <source>
        <strain evidence="3">EN76</strain>
    </source>
</reference>
<sequence>MKKHFVPATIIVIVVVAMLPGAPLGAFAQLSESEIVNANLSGPVFLDAFWTDRTTAPPAGTPLSKVEVAPGDGSSVLAVTLVNRGFSDITSVTGTLSLPSGFTSSSRSNQAVATYNGIVTAGNTFTLFFQVNVSNNAPIQDYSANLKVEYSRILEAGMPRTADVSVPFKLTGKVILDASSEGGVAPGTSGKAAIKITNTGSAPATGVVVTVPGSSGVNPTTQQASLVAVGQKSFEIGTIAPGNSATIEPVLYASNSAGETLQTIPLQIEYGNTYGEKKNSTVPVGLIVLPTSASSPLSVTPVGNSSIIMTAGKITDLKVSLANNGDQQLSDVVASISSTAEQIKILGKTSWTVGDLAPGASQEISTQVFSSTDMIGKAATFTLTVQRISAGQPEIETFDVGTYVDGEISVKAYEIGITYIGGVPNITGNLLNEGNVLALFTTVEVTGAEGLVNSLPPQQYLGDLTENSPLPFSIPIDVSSNTGAGTYPVELRVQYKDSLREQHTLDIKANVNFVPEAPAENTEQTQAAGSMMMIGVIAGIIAAAVIAVVAIRMRKKSKLKRTLQFSKQNGDNKGDDIESVLDSHFGSSNKKEEERASKK</sequence>
<protein>
    <recommendedName>
        <fullName evidence="5">CARDB domain-containing protein</fullName>
    </recommendedName>
</protein>
<evidence type="ECO:0000313" key="4">
    <source>
        <dbReference type="Proteomes" id="UP000027093"/>
    </source>
</evidence>
<dbReference type="GeneID" id="74948090"/>
<dbReference type="PANTHER" id="PTHR35902">
    <property type="entry name" value="S-LAYER DOMAIN-LIKE PROTEIN-RELATED"/>
    <property type="match status" value="1"/>
</dbReference>
<dbReference type="HOGENOM" id="CLU_459777_0_0_2"/>
<feature type="transmembrane region" description="Helical" evidence="2">
    <location>
        <begin position="531"/>
        <end position="551"/>
    </location>
</feature>